<evidence type="ECO:0000313" key="1">
    <source>
        <dbReference type="EMBL" id="AKK05157.1"/>
    </source>
</evidence>
<reference evidence="1 2" key="1">
    <citation type="journal article" date="2015" name="Genome Announc.">
        <title>Complete Genome Sequence of the Type Strain Corynebacterium mustelae DSM 45274, Isolated from Various Tissues of a Male Ferret with Lethal Sepsis.</title>
        <authorList>
            <person name="Ruckert C."/>
            <person name="Eimer J."/>
            <person name="Winkler A."/>
            <person name="Tauch A."/>
        </authorList>
    </citation>
    <scope>NUCLEOTIDE SEQUENCE [LARGE SCALE GENOMIC DNA]</scope>
    <source>
        <strain evidence="1 2">DSM 45274</strain>
    </source>
</reference>
<reference evidence="2" key="2">
    <citation type="submission" date="2015-05" db="EMBL/GenBank/DDBJ databases">
        <title>Complete genome sequence of Corynebacterium mustelae DSM 45274, isolated from various tissues of a male ferret with lethal sepsis.</title>
        <authorList>
            <person name="Ruckert C."/>
            <person name="Albersmeier A."/>
            <person name="Winkler A."/>
            <person name="Tauch A."/>
        </authorList>
    </citation>
    <scope>NUCLEOTIDE SEQUENCE [LARGE SCALE GENOMIC DNA]</scope>
    <source>
        <strain evidence="2">DSM 45274</strain>
    </source>
</reference>
<protein>
    <submittedName>
        <fullName evidence="1">Uncharacterized protein</fullName>
    </submittedName>
</protein>
<dbReference type="Proteomes" id="UP000035199">
    <property type="component" value="Chromosome"/>
</dbReference>
<organism evidence="1 2">
    <name type="scientific">Corynebacterium mustelae</name>
    <dbReference type="NCBI Taxonomy" id="571915"/>
    <lineage>
        <taxon>Bacteria</taxon>
        <taxon>Bacillati</taxon>
        <taxon>Actinomycetota</taxon>
        <taxon>Actinomycetes</taxon>
        <taxon>Mycobacteriales</taxon>
        <taxon>Corynebacteriaceae</taxon>
        <taxon>Corynebacterium</taxon>
    </lineage>
</organism>
<keyword evidence="2" id="KW-1185">Reference proteome</keyword>
<gene>
    <name evidence="1" type="ORF">CMUST_04065</name>
</gene>
<name>A0A0G3H262_9CORY</name>
<sequence length="165" mass="18014">MGGWYGKRIPLLIRLNPHKLGLTGVCWHWFIQTVTIANSTLSGMYSMAGIHASASNWSSSQSITRTLGGMCETSASSKASPTRPIYRHLRKNTVPHPEKSSCSEMSPCQKQGLGPKAVRLLGSMEFSGARISLGKKHTWTGLHRSKFPIRFHGTRRAGPRGGTAP</sequence>
<evidence type="ECO:0000313" key="2">
    <source>
        <dbReference type="Proteomes" id="UP000035199"/>
    </source>
</evidence>
<accession>A0A0G3H262</accession>
<proteinExistence type="predicted"/>
<dbReference type="PATRIC" id="fig|571915.4.peg.869"/>
<dbReference type="AlphaFoldDB" id="A0A0G3H262"/>
<dbReference type="STRING" id="571915.CMUST_04065"/>
<dbReference type="EMBL" id="CP011542">
    <property type="protein sequence ID" value="AKK05157.1"/>
    <property type="molecule type" value="Genomic_DNA"/>
</dbReference>
<dbReference type="KEGG" id="cmv:CMUST_04065"/>